<accession>A0A9X4B0M2</accession>
<reference evidence="1" key="1">
    <citation type="submission" date="2022-05" db="EMBL/GenBank/DDBJ databases">
        <title>Draft genome sequence of Clostridium tertium strain CP3 isolated from Peru.</title>
        <authorList>
            <person name="Hurtado R."/>
            <person name="Lima L."/>
            <person name="Sousa T."/>
            <person name="Jaiswal A.K."/>
            <person name="Tiwari S."/>
            <person name="Maturrano L."/>
            <person name="Brenig B."/>
            <person name="Azevedo V."/>
        </authorList>
    </citation>
    <scope>NUCLEOTIDE SEQUENCE</scope>
    <source>
        <strain evidence="1">CP3</strain>
    </source>
</reference>
<dbReference type="Proteomes" id="UP001141183">
    <property type="component" value="Unassembled WGS sequence"/>
</dbReference>
<gene>
    <name evidence="1" type="ORF">NE398_11970</name>
</gene>
<protein>
    <submittedName>
        <fullName evidence="1">Uncharacterized protein</fullName>
    </submittedName>
</protein>
<evidence type="ECO:0000313" key="2">
    <source>
        <dbReference type="Proteomes" id="UP001141183"/>
    </source>
</evidence>
<dbReference type="RefSeq" id="WP_272470398.1">
    <property type="nucleotide sequence ID" value="NZ_JAMRYU010000012.1"/>
</dbReference>
<dbReference type="EMBL" id="JAMRYU010000012">
    <property type="protein sequence ID" value="MDC4240875.1"/>
    <property type="molecule type" value="Genomic_DNA"/>
</dbReference>
<name>A0A9X4B0M2_9CLOT</name>
<evidence type="ECO:0000313" key="1">
    <source>
        <dbReference type="EMBL" id="MDC4240875.1"/>
    </source>
</evidence>
<organism evidence="1 2">
    <name type="scientific">Clostridium tertium</name>
    <dbReference type="NCBI Taxonomy" id="1559"/>
    <lineage>
        <taxon>Bacteria</taxon>
        <taxon>Bacillati</taxon>
        <taxon>Bacillota</taxon>
        <taxon>Clostridia</taxon>
        <taxon>Eubacteriales</taxon>
        <taxon>Clostridiaceae</taxon>
        <taxon>Clostridium</taxon>
    </lineage>
</organism>
<proteinExistence type="predicted"/>
<comment type="caution">
    <text evidence="1">The sequence shown here is derived from an EMBL/GenBank/DDBJ whole genome shotgun (WGS) entry which is preliminary data.</text>
</comment>
<keyword evidence="2" id="KW-1185">Reference proteome</keyword>
<sequence>MEHIEEMLNKINYSIEENKELIYSYIEMPQSPKPSKIGRHSTSYKIIQKTSDNELIVVQNTNKGQIKYVLKKNVGASVEGRDYGINHELIRLVGAYHLQESYIYYDISSPKNGKFSGVLYSPSVKNKIEQYWLNSKDYNENRSFSSKGNSNGIGCYKLKYGDSVEFDLEVCLNPKANIMFISTPSSSQVIKVYVNNILINTFNAKNFIIEDSNGIGIIEFNVPIMGMSNSIYTIKVENADKTGYFNMCGINCYKLSEYNGQFITDYKCIGSNKSGWLATDGSNDYAMFESTTKKWLGSYHGGEVSEFDSILWSNQRSPKDQHNLSNITFESIENGNWRLQNSFKMYQQTDLASGKGKMISNFDFDLDGTMDMEFSYYGGQLYFSNFYTALTCTHNNFNWLYYPVRKEFTQPTNQYYYFNTVEGKITQVNTVDELQLDIRFTRFNHKNNTRKTCIADNKAYRKFYYGVIYGGPYLLESLTFSKSLDFIVR</sequence>
<dbReference type="AlphaFoldDB" id="A0A9X4B0M2"/>